<evidence type="ECO:0000313" key="3">
    <source>
        <dbReference type="WBParaSite" id="TCNE_0001310001-mRNA-1"/>
    </source>
</evidence>
<evidence type="ECO:0000313" key="1">
    <source>
        <dbReference type="EMBL" id="VDM44421.1"/>
    </source>
</evidence>
<gene>
    <name evidence="1" type="ORF">TCNE_LOCUS13100</name>
</gene>
<dbReference type="EMBL" id="UYWY01021563">
    <property type="protein sequence ID" value="VDM44421.1"/>
    <property type="molecule type" value="Genomic_DNA"/>
</dbReference>
<organism evidence="2 3">
    <name type="scientific">Toxocara canis</name>
    <name type="common">Canine roundworm</name>
    <dbReference type="NCBI Taxonomy" id="6265"/>
    <lineage>
        <taxon>Eukaryota</taxon>
        <taxon>Metazoa</taxon>
        <taxon>Ecdysozoa</taxon>
        <taxon>Nematoda</taxon>
        <taxon>Chromadorea</taxon>
        <taxon>Rhabditida</taxon>
        <taxon>Spirurina</taxon>
        <taxon>Ascaridomorpha</taxon>
        <taxon>Ascaridoidea</taxon>
        <taxon>Toxocaridae</taxon>
        <taxon>Toxocara</taxon>
    </lineage>
</organism>
<keyword evidence="2" id="KW-1185">Reference proteome</keyword>
<dbReference type="Proteomes" id="UP000050794">
    <property type="component" value="Unassembled WGS sequence"/>
</dbReference>
<proteinExistence type="predicted"/>
<dbReference type="AlphaFoldDB" id="A0A183UX80"/>
<dbReference type="WBParaSite" id="TCNE_0001310001-mRNA-1">
    <property type="protein sequence ID" value="TCNE_0001310001-mRNA-1"/>
    <property type="gene ID" value="TCNE_0001310001"/>
</dbReference>
<accession>A0A183UX80</accession>
<protein>
    <submittedName>
        <fullName evidence="3">COMM domain-containing protein</fullName>
    </submittedName>
</protein>
<name>A0A183UX80_TOXCA</name>
<reference evidence="3" key="1">
    <citation type="submission" date="2016-06" db="UniProtKB">
        <authorList>
            <consortium name="WormBaseParasite"/>
        </authorList>
    </citation>
    <scope>IDENTIFICATION</scope>
</reference>
<reference evidence="1 2" key="2">
    <citation type="submission" date="2018-11" db="EMBL/GenBank/DDBJ databases">
        <authorList>
            <consortium name="Pathogen Informatics"/>
        </authorList>
    </citation>
    <scope>NUCLEOTIDE SEQUENCE [LARGE SCALE GENOMIC DNA]</scope>
</reference>
<evidence type="ECO:0000313" key="2">
    <source>
        <dbReference type="Proteomes" id="UP000050794"/>
    </source>
</evidence>
<sequence>MVSSYHEMEEFSAITPEQMKCLVWICGLHIPDDADIRTRTSRKMEGNSQTTLKELSFEIQKFLNMRQDAQLLGSLLSLLQPEVNAVTIQMNKEYSSSSSTSKRNHTRDPFALLSLWKMALGERMQLDQQDLQRLQTHRSKEGLLQEFRQGEAKSEEEQNCGQPHPHWIHWHERRTGQLRLQKSLDQWCSNPNAPGHWRRYHPAER</sequence>